<dbReference type="PANTHER" id="PTHR21330:SF1">
    <property type="entry name" value="E3 SUMO-PROTEIN LIGASE NSE2"/>
    <property type="match status" value="1"/>
</dbReference>
<evidence type="ECO:0000256" key="5">
    <source>
        <dbReference type="ARBA" id="ARBA00022723"/>
    </source>
</evidence>
<dbReference type="GO" id="GO:0005634">
    <property type="term" value="C:nucleus"/>
    <property type="evidence" value="ECO:0007669"/>
    <property type="project" value="UniProtKB-SubCell"/>
</dbReference>
<feature type="compositionally biased region" description="Low complexity" evidence="11">
    <location>
        <begin position="174"/>
        <end position="183"/>
    </location>
</feature>
<accession>A0A423WJC7</accession>
<evidence type="ECO:0000256" key="9">
    <source>
        <dbReference type="ARBA" id="ARBA00023242"/>
    </source>
</evidence>
<keyword evidence="4" id="KW-0808">Transferase</keyword>
<evidence type="ECO:0000256" key="7">
    <source>
        <dbReference type="ARBA" id="ARBA00022786"/>
    </source>
</evidence>
<sequence>MTSVFGQRRHAQGSSRSAARRPPQSRRGEEDSLDLPPYEPPKCPLTAQGQQALKELSTSRTNEKYKSGLDASAQLLSKSVYAINERLTNRKRIAEQTAERAAKKKNTGDGDGDTGHASVERAESAVKELGEEVSALTAQVEEAMREVLDMQATLQDERGVLAGLPDLVAERQQEVAAQAQQDQEGGDDYDDDENRDSPEVHGVPILDILQQERDAKAAEYERLKPYEKYALNNSYIDFKRSWHQGLYPDEEIPVPDATKWFDQDGRPRHMTREDSRQNGGYDGEEDSDDDIQIAREKRSFTCPLSLSVMKEPYTCRLCKHSFERRYIVEYIKGPNKRGHTAKCPIPGCHVEAMTISDLYLDEALLRRMKRAAQAEREEQERSSDQEEEEEDEAEGMAADTDIKGEAELEEGE</sequence>
<gene>
    <name evidence="13" type="ORF">VSDG_01324</name>
</gene>
<proteinExistence type="inferred from homology"/>
<comment type="pathway">
    <text evidence="2">Protein modification; protein sumoylation.</text>
</comment>
<evidence type="ECO:0000256" key="4">
    <source>
        <dbReference type="ARBA" id="ARBA00022679"/>
    </source>
</evidence>
<dbReference type="GO" id="GO:0061665">
    <property type="term" value="F:SUMO ligase activity"/>
    <property type="evidence" value="ECO:0007669"/>
    <property type="project" value="TreeGrafter"/>
</dbReference>
<keyword evidence="14" id="KW-1185">Reference proteome</keyword>
<evidence type="ECO:0000256" key="2">
    <source>
        <dbReference type="ARBA" id="ARBA00004718"/>
    </source>
</evidence>
<keyword evidence="5" id="KW-0479">Metal-binding</keyword>
<keyword evidence="6 10" id="KW-0863">Zinc-finger</keyword>
<feature type="compositionally biased region" description="Acidic residues" evidence="11">
    <location>
        <begin position="184"/>
        <end position="194"/>
    </location>
</feature>
<feature type="compositionally biased region" description="Basic and acidic residues" evidence="11">
    <location>
        <begin position="118"/>
        <end position="130"/>
    </location>
</feature>
<comment type="similarity">
    <text evidence="3">Belongs to the NSE2 family.</text>
</comment>
<dbReference type="Gene3D" id="3.30.40.10">
    <property type="entry name" value="Zinc/RING finger domain, C3HC4 (zinc finger)"/>
    <property type="match status" value="1"/>
</dbReference>
<keyword evidence="7" id="KW-0833">Ubl conjugation pathway</keyword>
<name>A0A423WJC7_CYTCH</name>
<dbReference type="SUPFAM" id="SSF57850">
    <property type="entry name" value="RING/U-box"/>
    <property type="match status" value="1"/>
</dbReference>
<comment type="subcellular location">
    <subcellularLocation>
        <location evidence="1">Nucleus</location>
    </subcellularLocation>
</comment>
<dbReference type="GO" id="GO:0008270">
    <property type="term" value="F:zinc ion binding"/>
    <property type="evidence" value="ECO:0007669"/>
    <property type="project" value="UniProtKB-KW"/>
</dbReference>
<evidence type="ECO:0000256" key="8">
    <source>
        <dbReference type="ARBA" id="ARBA00022833"/>
    </source>
</evidence>
<feature type="compositionally biased region" description="Acidic residues" evidence="11">
    <location>
        <begin position="385"/>
        <end position="394"/>
    </location>
</feature>
<dbReference type="InterPro" id="IPR004181">
    <property type="entry name" value="Znf_MIZ"/>
</dbReference>
<dbReference type="GO" id="GO:0016925">
    <property type="term" value="P:protein sumoylation"/>
    <property type="evidence" value="ECO:0007669"/>
    <property type="project" value="UniProtKB-UniPathway"/>
</dbReference>
<evidence type="ECO:0000256" key="10">
    <source>
        <dbReference type="PROSITE-ProRule" id="PRU00452"/>
    </source>
</evidence>
<organism evidence="13 14">
    <name type="scientific">Cytospora chrysosperma</name>
    <name type="common">Cytospora canker fungus</name>
    <name type="synonym">Sphaeria chrysosperma</name>
    <dbReference type="NCBI Taxonomy" id="252740"/>
    <lineage>
        <taxon>Eukaryota</taxon>
        <taxon>Fungi</taxon>
        <taxon>Dikarya</taxon>
        <taxon>Ascomycota</taxon>
        <taxon>Pezizomycotina</taxon>
        <taxon>Sordariomycetes</taxon>
        <taxon>Sordariomycetidae</taxon>
        <taxon>Diaporthales</taxon>
        <taxon>Cytosporaceae</taxon>
        <taxon>Cytospora</taxon>
    </lineage>
</organism>
<dbReference type="Proteomes" id="UP000284375">
    <property type="component" value="Unassembled WGS sequence"/>
</dbReference>
<dbReference type="STRING" id="252740.A0A423WJC7"/>
<feature type="compositionally biased region" description="Basic and acidic residues" evidence="11">
    <location>
        <begin position="372"/>
        <end position="384"/>
    </location>
</feature>
<dbReference type="GO" id="GO:0030915">
    <property type="term" value="C:Smc5-Smc6 complex"/>
    <property type="evidence" value="ECO:0007669"/>
    <property type="project" value="InterPro"/>
</dbReference>
<feature type="region of interest" description="Disordered" evidence="11">
    <location>
        <begin position="1"/>
        <end position="65"/>
    </location>
</feature>
<dbReference type="InterPro" id="IPR026846">
    <property type="entry name" value="Nse2(Mms21)"/>
</dbReference>
<evidence type="ECO:0000313" key="14">
    <source>
        <dbReference type="Proteomes" id="UP000284375"/>
    </source>
</evidence>
<reference evidence="13 14" key="1">
    <citation type="submission" date="2015-09" db="EMBL/GenBank/DDBJ databases">
        <title>Host preference determinants of Valsa canker pathogens revealed by comparative genomics.</title>
        <authorList>
            <person name="Yin Z."/>
            <person name="Huang L."/>
        </authorList>
    </citation>
    <scope>NUCLEOTIDE SEQUENCE [LARGE SCALE GENOMIC DNA]</scope>
    <source>
        <strain evidence="13 14">YSFL</strain>
    </source>
</reference>
<evidence type="ECO:0000256" key="11">
    <source>
        <dbReference type="SAM" id="MobiDB-lite"/>
    </source>
</evidence>
<feature type="domain" description="SP-RING-type" evidence="12">
    <location>
        <begin position="287"/>
        <end position="373"/>
    </location>
</feature>
<dbReference type="PROSITE" id="PS51044">
    <property type="entry name" value="ZF_SP_RING"/>
    <property type="match status" value="1"/>
</dbReference>
<dbReference type="UniPathway" id="UPA00886"/>
<dbReference type="CDD" id="cd16651">
    <property type="entry name" value="SPL-RING_NSE2"/>
    <property type="match status" value="1"/>
</dbReference>
<dbReference type="AlphaFoldDB" id="A0A423WJC7"/>
<comment type="caution">
    <text evidence="13">The sequence shown here is derived from an EMBL/GenBank/DDBJ whole genome shotgun (WGS) entry which is preliminary data.</text>
</comment>
<keyword evidence="9" id="KW-0539">Nucleus</keyword>
<feature type="region of interest" description="Disordered" evidence="11">
    <location>
        <begin position="91"/>
        <end position="130"/>
    </location>
</feature>
<evidence type="ECO:0000256" key="3">
    <source>
        <dbReference type="ARBA" id="ARBA00008212"/>
    </source>
</evidence>
<dbReference type="OrthoDB" id="26899at2759"/>
<dbReference type="Pfam" id="PF11789">
    <property type="entry name" value="zf-Nse"/>
    <property type="match status" value="1"/>
</dbReference>
<evidence type="ECO:0000313" key="13">
    <source>
        <dbReference type="EMBL" id="ROW03491.1"/>
    </source>
</evidence>
<feature type="region of interest" description="Disordered" evidence="11">
    <location>
        <begin position="370"/>
        <end position="412"/>
    </location>
</feature>
<evidence type="ECO:0000256" key="1">
    <source>
        <dbReference type="ARBA" id="ARBA00004123"/>
    </source>
</evidence>
<protein>
    <recommendedName>
        <fullName evidence="12">SP-RING-type domain-containing protein</fullName>
    </recommendedName>
</protein>
<feature type="compositionally biased region" description="Low complexity" evidence="11">
    <location>
        <begin position="12"/>
        <end position="22"/>
    </location>
</feature>
<evidence type="ECO:0000259" key="12">
    <source>
        <dbReference type="PROSITE" id="PS51044"/>
    </source>
</evidence>
<dbReference type="EMBL" id="LJZO01000003">
    <property type="protein sequence ID" value="ROW03491.1"/>
    <property type="molecule type" value="Genomic_DNA"/>
</dbReference>
<feature type="compositionally biased region" description="Basic and acidic residues" evidence="11">
    <location>
        <begin position="259"/>
        <end position="276"/>
    </location>
</feature>
<evidence type="ECO:0000256" key="6">
    <source>
        <dbReference type="ARBA" id="ARBA00022771"/>
    </source>
</evidence>
<feature type="compositionally biased region" description="Basic and acidic residues" evidence="11">
    <location>
        <begin position="92"/>
        <end position="101"/>
    </location>
</feature>
<feature type="region of interest" description="Disordered" evidence="11">
    <location>
        <begin position="255"/>
        <end position="287"/>
    </location>
</feature>
<dbReference type="GO" id="GO:0000724">
    <property type="term" value="P:double-strand break repair via homologous recombination"/>
    <property type="evidence" value="ECO:0007669"/>
    <property type="project" value="InterPro"/>
</dbReference>
<feature type="region of interest" description="Disordered" evidence="11">
    <location>
        <begin position="171"/>
        <end position="207"/>
    </location>
</feature>
<dbReference type="InterPro" id="IPR013083">
    <property type="entry name" value="Znf_RING/FYVE/PHD"/>
</dbReference>
<keyword evidence="8" id="KW-0862">Zinc</keyword>
<feature type="compositionally biased region" description="Polar residues" evidence="11">
    <location>
        <begin position="47"/>
        <end position="60"/>
    </location>
</feature>
<dbReference type="PANTHER" id="PTHR21330">
    <property type="entry name" value="E3 SUMO-PROTEIN LIGASE NSE2"/>
    <property type="match status" value="1"/>
</dbReference>